<keyword evidence="3" id="KW-1185">Reference proteome</keyword>
<dbReference type="EMBL" id="BAAALS010000001">
    <property type="protein sequence ID" value="GAA1736157.1"/>
    <property type="molecule type" value="Genomic_DNA"/>
</dbReference>
<comment type="caution">
    <text evidence="2">The sequence shown here is derived from an EMBL/GenBank/DDBJ whole genome shotgun (WGS) entry which is preliminary data.</text>
</comment>
<gene>
    <name evidence="2" type="ORF">GCM10009681_03340</name>
</gene>
<evidence type="ECO:0000313" key="2">
    <source>
        <dbReference type="EMBL" id="GAA1736157.1"/>
    </source>
</evidence>
<organism evidence="2 3">
    <name type="scientific">Luedemannella helvata</name>
    <dbReference type="NCBI Taxonomy" id="349315"/>
    <lineage>
        <taxon>Bacteria</taxon>
        <taxon>Bacillati</taxon>
        <taxon>Actinomycetota</taxon>
        <taxon>Actinomycetes</taxon>
        <taxon>Micromonosporales</taxon>
        <taxon>Micromonosporaceae</taxon>
        <taxon>Luedemannella</taxon>
    </lineage>
</organism>
<feature type="region of interest" description="Disordered" evidence="1">
    <location>
        <begin position="103"/>
        <end position="127"/>
    </location>
</feature>
<proteinExistence type="predicted"/>
<accession>A0ABP4VVB7</accession>
<sequence length="251" mass="27200">MNGFADFALTEHTRARLRGRSSALYPDFRGEVPNIAVIADTFDSQVYEFGRITIKGDAPHGAIARQEPLLLWMRGRPGRDLQGMRPTWVDAVLTWSELHSAAAEDRDPNGLQRSRGKQPKCKPVPGPQVFYDSSKSWRALVVNLGFHERHLVKGGSDLVCSSPCLDPRVVSRTKSNQAGNNRDDESGNGHAGHSSGVGHVEAGSRTLPSTRPPVATLTVTLTSRLQIMALTPPVIAAAANARRIMAVAVHS</sequence>
<reference evidence="3" key="1">
    <citation type="journal article" date="2019" name="Int. J. Syst. Evol. Microbiol.">
        <title>The Global Catalogue of Microorganisms (GCM) 10K type strain sequencing project: providing services to taxonomists for standard genome sequencing and annotation.</title>
        <authorList>
            <consortium name="The Broad Institute Genomics Platform"/>
            <consortium name="The Broad Institute Genome Sequencing Center for Infectious Disease"/>
            <person name="Wu L."/>
            <person name="Ma J."/>
        </authorList>
    </citation>
    <scope>NUCLEOTIDE SEQUENCE [LARGE SCALE GENOMIC DNA]</scope>
    <source>
        <strain evidence="3">JCM 13249</strain>
    </source>
</reference>
<name>A0ABP4VVB7_9ACTN</name>
<feature type="region of interest" description="Disordered" evidence="1">
    <location>
        <begin position="171"/>
        <end position="212"/>
    </location>
</feature>
<dbReference type="Proteomes" id="UP001500655">
    <property type="component" value="Unassembled WGS sequence"/>
</dbReference>
<evidence type="ECO:0000313" key="3">
    <source>
        <dbReference type="Proteomes" id="UP001500655"/>
    </source>
</evidence>
<protein>
    <submittedName>
        <fullName evidence="2">Uncharacterized protein</fullName>
    </submittedName>
</protein>
<evidence type="ECO:0000256" key="1">
    <source>
        <dbReference type="SAM" id="MobiDB-lite"/>
    </source>
</evidence>